<keyword evidence="2" id="KW-1133">Transmembrane helix</keyword>
<proteinExistence type="predicted"/>
<reference evidence="4 5" key="1">
    <citation type="submission" date="2015-01" db="EMBL/GenBank/DDBJ databases">
        <title>The Genome Sequence of Rhinocladiella mackenzie CBS 650.93.</title>
        <authorList>
            <consortium name="The Broad Institute Genomics Platform"/>
            <person name="Cuomo C."/>
            <person name="de Hoog S."/>
            <person name="Gorbushina A."/>
            <person name="Stielow B."/>
            <person name="Teixiera M."/>
            <person name="Abouelleil A."/>
            <person name="Chapman S.B."/>
            <person name="Priest M."/>
            <person name="Young S.K."/>
            <person name="Wortman J."/>
            <person name="Nusbaum C."/>
            <person name="Birren B."/>
        </authorList>
    </citation>
    <scope>NUCLEOTIDE SEQUENCE [LARGE SCALE GENOMIC DNA]</scope>
    <source>
        <strain evidence="4 5">CBS 650.93</strain>
    </source>
</reference>
<sequence length="385" mass="41921">MGRHHHLRLPEHLYLSPPQPPQPSPYSLASASSFLAVKSGVYYTSPVALFQETGRTTALAVGDRIPGFKTSAAFFNTLRANLILGTDSTPPSLTNTPDSLRPINMASSTGSLPPPSPSPLAQTSESSQDTSIVDTKSENPLDSIPELTTQLALAEDDKVEALHLLADSVAQQRQIASSAVIFHPLTMGILVLLFGIVYQNLYKGSSSDWAIVGTTTAGVLMAVLITVRWLTNGYIEEAEKVGTWKWLNRGRNDDDILLTRFGDEAIGALVLRGQLDNPPSSTSGPRKSRTKNLPTTGFIRGWTVKRRYRRKGVGHGLLEEAVKLCRQRDWSGPEFAPDHANSARVLPTIFNGGFIKRERRANEMLVRVKEEIGVSASGTGKKGKR</sequence>
<dbReference type="Pfam" id="PF00583">
    <property type="entry name" value="Acetyltransf_1"/>
    <property type="match status" value="1"/>
</dbReference>
<dbReference type="RefSeq" id="XP_013275714.1">
    <property type="nucleotide sequence ID" value="XM_013420260.1"/>
</dbReference>
<dbReference type="HOGENOM" id="CLU_040076_2_0_1"/>
<dbReference type="InterPro" id="IPR016181">
    <property type="entry name" value="Acyl_CoA_acyltransferase"/>
</dbReference>
<dbReference type="GO" id="GO:0016747">
    <property type="term" value="F:acyltransferase activity, transferring groups other than amino-acyl groups"/>
    <property type="evidence" value="ECO:0007669"/>
    <property type="project" value="InterPro"/>
</dbReference>
<dbReference type="OrthoDB" id="5343688at2759"/>
<dbReference type="VEuPathDB" id="FungiDB:Z518_03234"/>
<dbReference type="Gene3D" id="3.40.630.30">
    <property type="match status" value="1"/>
</dbReference>
<feature type="region of interest" description="Disordered" evidence="1">
    <location>
        <begin position="1"/>
        <end position="27"/>
    </location>
</feature>
<name>A0A0D2HDI3_9EURO</name>
<feature type="transmembrane region" description="Helical" evidence="2">
    <location>
        <begin position="175"/>
        <end position="197"/>
    </location>
</feature>
<feature type="compositionally biased region" description="Polar residues" evidence="1">
    <location>
        <begin position="120"/>
        <end position="142"/>
    </location>
</feature>
<feature type="compositionally biased region" description="Polar residues" evidence="1">
    <location>
        <begin position="277"/>
        <end position="292"/>
    </location>
</feature>
<evidence type="ECO:0000256" key="2">
    <source>
        <dbReference type="SAM" id="Phobius"/>
    </source>
</evidence>
<dbReference type="AlphaFoldDB" id="A0A0D2HDI3"/>
<feature type="compositionally biased region" description="Polar residues" evidence="1">
    <location>
        <begin position="87"/>
        <end position="98"/>
    </location>
</feature>
<keyword evidence="2" id="KW-0472">Membrane</keyword>
<protein>
    <recommendedName>
        <fullName evidence="3">N-acetyltransferase domain-containing protein</fullName>
    </recommendedName>
</protein>
<keyword evidence="5" id="KW-1185">Reference proteome</keyword>
<evidence type="ECO:0000259" key="3">
    <source>
        <dbReference type="Pfam" id="PF00583"/>
    </source>
</evidence>
<dbReference type="EMBL" id="KN847476">
    <property type="protein sequence ID" value="KIX08578.1"/>
    <property type="molecule type" value="Genomic_DNA"/>
</dbReference>
<evidence type="ECO:0000313" key="4">
    <source>
        <dbReference type="EMBL" id="KIX08578.1"/>
    </source>
</evidence>
<dbReference type="GeneID" id="25291305"/>
<gene>
    <name evidence="4" type="ORF">Z518_03234</name>
</gene>
<evidence type="ECO:0000313" key="5">
    <source>
        <dbReference type="Proteomes" id="UP000053617"/>
    </source>
</evidence>
<dbReference type="Proteomes" id="UP000053617">
    <property type="component" value="Unassembled WGS sequence"/>
</dbReference>
<feature type="domain" description="N-acetyltransferase" evidence="3">
    <location>
        <begin position="243"/>
        <end position="328"/>
    </location>
</feature>
<accession>A0A0D2HDI3</accession>
<evidence type="ECO:0000256" key="1">
    <source>
        <dbReference type="SAM" id="MobiDB-lite"/>
    </source>
</evidence>
<dbReference type="SUPFAM" id="SSF55729">
    <property type="entry name" value="Acyl-CoA N-acyltransferases (Nat)"/>
    <property type="match status" value="1"/>
</dbReference>
<keyword evidence="2" id="KW-0812">Transmembrane</keyword>
<feature type="transmembrane region" description="Helical" evidence="2">
    <location>
        <begin position="209"/>
        <end position="230"/>
    </location>
</feature>
<dbReference type="InterPro" id="IPR000182">
    <property type="entry name" value="GNAT_dom"/>
</dbReference>
<feature type="region of interest" description="Disordered" evidence="1">
    <location>
        <begin position="87"/>
        <end position="142"/>
    </location>
</feature>
<feature type="region of interest" description="Disordered" evidence="1">
    <location>
        <begin position="273"/>
        <end position="292"/>
    </location>
</feature>
<organism evidence="4 5">
    <name type="scientific">Rhinocladiella mackenziei CBS 650.93</name>
    <dbReference type="NCBI Taxonomy" id="1442369"/>
    <lineage>
        <taxon>Eukaryota</taxon>
        <taxon>Fungi</taxon>
        <taxon>Dikarya</taxon>
        <taxon>Ascomycota</taxon>
        <taxon>Pezizomycotina</taxon>
        <taxon>Eurotiomycetes</taxon>
        <taxon>Chaetothyriomycetidae</taxon>
        <taxon>Chaetothyriales</taxon>
        <taxon>Herpotrichiellaceae</taxon>
        <taxon>Rhinocladiella</taxon>
    </lineage>
</organism>
<dbReference type="CDD" id="cd04301">
    <property type="entry name" value="NAT_SF"/>
    <property type="match status" value="1"/>
</dbReference>